<evidence type="ECO:0000313" key="1">
    <source>
        <dbReference type="EMBL" id="MFC6387204.1"/>
    </source>
</evidence>
<name>A0ABW1WG80_9BACL</name>
<comment type="caution">
    <text evidence="1">The sequence shown here is derived from an EMBL/GenBank/DDBJ whole genome shotgun (WGS) entry which is preliminary data.</text>
</comment>
<keyword evidence="2" id="KW-1185">Reference proteome</keyword>
<dbReference type="EMBL" id="JBHSTQ010000011">
    <property type="protein sequence ID" value="MFC6387204.1"/>
    <property type="molecule type" value="Genomic_DNA"/>
</dbReference>
<sequence length="51" mass="6097">MIRKFRDFQINILTDHKLQDKIRKISKQAIGQVDEAMRIDAYVEVLGRTFF</sequence>
<dbReference type="RefSeq" id="WP_253076747.1">
    <property type="nucleotide sequence ID" value="NZ_JAMXWN010000011.1"/>
</dbReference>
<reference evidence="2" key="1">
    <citation type="journal article" date="2019" name="Int. J. Syst. Evol. Microbiol.">
        <title>The Global Catalogue of Microorganisms (GCM) 10K type strain sequencing project: providing services to taxonomists for standard genome sequencing and annotation.</title>
        <authorList>
            <consortium name="The Broad Institute Genomics Platform"/>
            <consortium name="The Broad Institute Genome Sequencing Center for Infectious Disease"/>
            <person name="Wu L."/>
            <person name="Ma J."/>
        </authorList>
    </citation>
    <scope>NUCLEOTIDE SEQUENCE [LARGE SCALE GENOMIC DNA]</scope>
    <source>
        <strain evidence="2">CCUG 42001</strain>
    </source>
</reference>
<protein>
    <submittedName>
        <fullName evidence="1">Uncharacterized protein</fullName>
    </submittedName>
</protein>
<organism evidence="1 2">
    <name type="scientific">Sporolactobacillus kofuensis</name>
    <dbReference type="NCBI Taxonomy" id="269672"/>
    <lineage>
        <taxon>Bacteria</taxon>
        <taxon>Bacillati</taxon>
        <taxon>Bacillota</taxon>
        <taxon>Bacilli</taxon>
        <taxon>Bacillales</taxon>
        <taxon>Sporolactobacillaceae</taxon>
        <taxon>Sporolactobacillus</taxon>
    </lineage>
</organism>
<evidence type="ECO:0000313" key="2">
    <source>
        <dbReference type="Proteomes" id="UP001596267"/>
    </source>
</evidence>
<dbReference type="Proteomes" id="UP001596267">
    <property type="component" value="Unassembled WGS sequence"/>
</dbReference>
<accession>A0ABW1WG80</accession>
<proteinExistence type="predicted"/>
<gene>
    <name evidence="1" type="ORF">ACFP7A_11365</name>
</gene>